<gene>
    <name evidence="1" type="ORF">LOK49_LG08G01615</name>
</gene>
<sequence>MCISSKTNQIYTEDNRFKGNGFSKDSKQLDAEVHRKYIYGGHVAAYMKILMEDEPEKYHLILLSISREELSLMALRSCTRKFMLLCSLVLNLLNFVCVSLGVIL</sequence>
<comment type="caution">
    <text evidence="1">The sequence shown here is derived from an EMBL/GenBank/DDBJ whole genome shotgun (WGS) entry which is preliminary data.</text>
</comment>
<name>A0ACC0GTT9_9ERIC</name>
<dbReference type="Proteomes" id="UP001060215">
    <property type="component" value="Chromosome 9"/>
</dbReference>
<accession>A0ACC0GTT9</accession>
<reference evidence="1 2" key="1">
    <citation type="journal article" date="2022" name="Plant J.">
        <title>Chromosome-level genome of Camellia lanceoleosa provides a valuable resource for understanding genome evolution and self-incompatibility.</title>
        <authorList>
            <person name="Gong W."/>
            <person name="Xiao S."/>
            <person name="Wang L."/>
            <person name="Liao Z."/>
            <person name="Chang Y."/>
            <person name="Mo W."/>
            <person name="Hu G."/>
            <person name="Li W."/>
            <person name="Zhao G."/>
            <person name="Zhu H."/>
            <person name="Hu X."/>
            <person name="Ji K."/>
            <person name="Xiang X."/>
            <person name="Song Q."/>
            <person name="Yuan D."/>
            <person name="Jin S."/>
            <person name="Zhang L."/>
        </authorList>
    </citation>
    <scope>NUCLEOTIDE SEQUENCE [LARGE SCALE GENOMIC DNA]</scope>
    <source>
        <strain evidence="1">SQ_2022a</strain>
    </source>
</reference>
<protein>
    <submittedName>
        <fullName evidence="1">Uncharacterized protein</fullName>
    </submittedName>
</protein>
<keyword evidence="2" id="KW-1185">Reference proteome</keyword>
<dbReference type="EMBL" id="CM045766">
    <property type="protein sequence ID" value="KAI8004600.1"/>
    <property type="molecule type" value="Genomic_DNA"/>
</dbReference>
<evidence type="ECO:0000313" key="2">
    <source>
        <dbReference type="Proteomes" id="UP001060215"/>
    </source>
</evidence>
<organism evidence="1 2">
    <name type="scientific">Camellia lanceoleosa</name>
    <dbReference type="NCBI Taxonomy" id="1840588"/>
    <lineage>
        <taxon>Eukaryota</taxon>
        <taxon>Viridiplantae</taxon>
        <taxon>Streptophyta</taxon>
        <taxon>Embryophyta</taxon>
        <taxon>Tracheophyta</taxon>
        <taxon>Spermatophyta</taxon>
        <taxon>Magnoliopsida</taxon>
        <taxon>eudicotyledons</taxon>
        <taxon>Gunneridae</taxon>
        <taxon>Pentapetalae</taxon>
        <taxon>asterids</taxon>
        <taxon>Ericales</taxon>
        <taxon>Theaceae</taxon>
        <taxon>Camellia</taxon>
    </lineage>
</organism>
<proteinExistence type="predicted"/>
<evidence type="ECO:0000313" key="1">
    <source>
        <dbReference type="EMBL" id="KAI8004600.1"/>
    </source>
</evidence>